<dbReference type="Pfam" id="PF12796">
    <property type="entry name" value="Ank_2"/>
    <property type="match status" value="6"/>
</dbReference>
<feature type="repeat" description="ANK" evidence="3">
    <location>
        <begin position="1049"/>
        <end position="1081"/>
    </location>
</feature>
<evidence type="ECO:0000256" key="2">
    <source>
        <dbReference type="ARBA" id="ARBA00023043"/>
    </source>
</evidence>
<dbReference type="PROSITE" id="PS50297">
    <property type="entry name" value="ANK_REP_REGION"/>
    <property type="match status" value="13"/>
</dbReference>
<feature type="domain" description="DUF7708" evidence="6">
    <location>
        <begin position="75"/>
        <end position="215"/>
    </location>
</feature>
<dbReference type="SUPFAM" id="SSF48403">
    <property type="entry name" value="Ankyrin repeat"/>
    <property type="match status" value="2"/>
</dbReference>
<dbReference type="InterPro" id="IPR036770">
    <property type="entry name" value="Ankyrin_rpt-contain_sf"/>
</dbReference>
<feature type="repeat" description="ANK" evidence="3">
    <location>
        <begin position="1289"/>
        <end position="1321"/>
    </location>
</feature>
<feature type="repeat" description="ANK" evidence="3">
    <location>
        <begin position="1220"/>
        <end position="1252"/>
    </location>
</feature>
<gene>
    <name evidence="8" type="ORF">PENPOL_c002G05389</name>
</gene>
<accession>A0A1V6NZN1</accession>
<feature type="repeat" description="ANK" evidence="3">
    <location>
        <begin position="1083"/>
        <end position="1115"/>
    </location>
</feature>
<keyword evidence="1" id="KW-0677">Repeat</keyword>
<reference evidence="9" key="1">
    <citation type="journal article" date="2017" name="Nat. Microbiol.">
        <title>Global analysis of biosynthetic gene clusters reveals vast potential of secondary metabolite production in Penicillium species.</title>
        <authorList>
            <person name="Nielsen J.C."/>
            <person name="Grijseels S."/>
            <person name="Prigent S."/>
            <person name="Ji B."/>
            <person name="Dainat J."/>
            <person name="Nielsen K.F."/>
            <person name="Frisvad J.C."/>
            <person name="Workman M."/>
            <person name="Nielsen J."/>
        </authorList>
    </citation>
    <scope>NUCLEOTIDE SEQUENCE [LARGE SCALE GENOMIC DNA]</scope>
    <source>
        <strain evidence="9">IBT 4502</strain>
    </source>
</reference>
<evidence type="ECO:0000256" key="3">
    <source>
        <dbReference type="PROSITE-ProRule" id="PRU00023"/>
    </source>
</evidence>
<comment type="caution">
    <text evidence="8">The sequence shown here is derived from an EMBL/GenBank/DDBJ whole genome shotgun (WGS) entry which is preliminary data.</text>
</comment>
<dbReference type="InterPro" id="IPR056884">
    <property type="entry name" value="NPHP3-like_N"/>
</dbReference>
<dbReference type="InterPro" id="IPR056125">
    <property type="entry name" value="DUF7708"/>
</dbReference>
<feature type="repeat" description="ANK" evidence="3">
    <location>
        <begin position="1356"/>
        <end position="1388"/>
    </location>
</feature>
<feature type="repeat" description="ANK" evidence="3">
    <location>
        <begin position="1117"/>
        <end position="1149"/>
    </location>
</feature>
<feature type="repeat" description="ANK" evidence="3">
    <location>
        <begin position="947"/>
        <end position="979"/>
    </location>
</feature>
<evidence type="ECO:0000259" key="7">
    <source>
        <dbReference type="Pfam" id="PF24883"/>
    </source>
</evidence>
<keyword evidence="9" id="KW-1185">Reference proteome</keyword>
<dbReference type="InterPro" id="IPR054471">
    <property type="entry name" value="GPIID_WHD"/>
</dbReference>
<feature type="repeat" description="ANK" evidence="3">
    <location>
        <begin position="1015"/>
        <end position="1047"/>
    </location>
</feature>
<evidence type="ECO:0000313" key="8">
    <source>
        <dbReference type="EMBL" id="OQD69806.1"/>
    </source>
</evidence>
<feature type="repeat" description="ANK" evidence="3">
    <location>
        <begin position="1185"/>
        <end position="1217"/>
    </location>
</feature>
<dbReference type="OrthoDB" id="7464126at2759"/>
<feature type="repeat" description="ANK" evidence="3">
    <location>
        <begin position="1321"/>
        <end position="1353"/>
    </location>
</feature>
<feature type="region of interest" description="Disordered" evidence="4">
    <location>
        <begin position="1412"/>
        <end position="1435"/>
    </location>
</feature>
<dbReference type="STRING" id="60169.A0A1V6NZN1"/>
<dbReference type="Pfam" id="PF24809">
    <property type="entry name" value="DUF7708"/>
    <property type="match status" value="1"/>
</dbReference>
<sequence>MALQLPPRAGAQGADPTQSLNAALANFQSTLTEEQKREFQKSTTTPDIASVIEFVAEIDARNSSTTRRCVAPRLCTFLEATQQFTGVVDTFISSNPIIAALVWGGIKTAILTASNVASYFDKVTSMIMRIGKFSPTYQKFGPLYPDCIGLQRALCDFYAIIINLCVKIIEVSRRTALKQTLSSILNPFESEFKPFLDLLNEATHKIDLEVSLASKQADKEAKKLLEYENQQNSTFRPLARNFFQTSLKQQAEANERRMKLKKSKMAKLKTCIRNNLSPIDHDRPLRQIMKQRVPTTAEWFQKESVFDKWKDDPQTAMLWCLGTIGMGKTVLMSNVVDQLRLHAARKSNEIVCYYFCRVDNEATLSARSILGSLARQILDTQIEQSEYETLLSLQENTRDLSTTDVIQFLLSYLETDEGKKYYVVLDGLDECDGSQVQAVAQAMVELGSKSIGFKILCAGRPGLEKRFKSTAPQYIIMVNEQKVKSDMDHYLTQTLEKCLDDEALILGDSTIFNKIYSILRDKSDGMFLWASLCIEELCAQNCDHDILEALDHLPRSLAELYDRKLYRVREGRASGHAMKLLQYCGTVKRPLSVTEYQEALSLSLEQKAFDHGKVPNNMNRVVNGCCGLTFVDEEEDTIHYVHRSVKEHLFTTNGPHKAQFEIASVDRNFGFLCMIYLDFTDFKRQLAKVHNGSSIPIKPLQLGTSTLPTRSFRRATNQMSQRLLSGHRQLQHFRTREVERTAQDILGNGTSSQLELELQKQGFQFLNYAEAYWLNHLTDFTPDMNSTMWRLFCRCIEGDDVTACRPWESEKQTHTKGNDSPETIQWLLAHEHYALLLYYARHQPHVVSEDAKDFILRSADIDNRYRYTEMLVRLDNTMDLLNNGLSYAAKDGCVHSLAVLLQAGAEVDAPVHGRTALQVAAGGGHHEVVQTLLAAKADVNASPTNYYDRTALQAAAEGGHLEVVQTLLAAKADINKSPAKDGWIALQVATEGRHLDIVQILRAVKADVNVSPAEDGWTALQAAAEGGNLDIVQTLLAAKADVNASPAQDGWTALQAAAGGGHLEVVRTLLAAKADVNASPAKDCWTALQAAAGGGHLEVVRTLLAAKADINKSPAKDGWTALQAAAEGGHLEVVQTLLAAKADVNASPAKHGWTALQAAARGGHLELVQILLAAKADVNASPAKDGWTALQAAAREGHLEVVQILLAAKADVNVSPANYNGRTALQAAAAEGHLEVVQTLLAAKADINAPDTSSGRTALQAAAGGGHLDVVQTLLAAKADVNAPPANYNGRTALQAAAAGGHLEVVQTLLAAKADIEAQAYGRTALQAAARGGHLEVVQTLLAAKADVNASPANYNGRTALQAAARGGHLEVVQTLLAAKADIEAKAYGRTALEMAKYEEYPDDIVQELLAARANDRQHSDNSSDSASDSVSDSG</sequence>
<dbReference type="Gene3D" id="1.25.40.20">
    <property type="entry name" value="Ankyrin repeat-containing domain"/>
    <property type="match status" value="6"/>
</dbReference>
<dbReference type="Pfam" id="PF00023">
    <property type="entry name" value="Ank"/>
    <property type="match status" value="2"/>
</dbReference>
<dbReference type="SUPFAM" id="SSF52540">
    <property type="entry name" value="P-loop containing nucleoside triphosphate hydrolases"/>
    <property type="match status" value="1"/>
</dbReference>
<name>A0A1V6NZN1_PENPO</name>
<dbReference type="Gene3D" id="3.40.50.300">
    <property type="entry name" value="P-loop containing nucleotide triphosphate hydrolases"/>
    <property type="match status" value="1"/>
</dbReference>
<keyword evidence="2 3" id="KW-0040">ANK repeat</keyword>
<dbReference type="Pfam" id="PF24883">
    <property type="entry name" value="NPHP3_N"/>
    <property type="match status" value="1"/>
</dbReference>
<protein>
    <submittedName>
        <fullName evidence="8">Uncharacterized protein</fullName>
    </submittedName>
</protein>
<dbReference type="SMART" id="SM00248">
    <property type="entry name" value="ANK"/>
    <property type="match status" value="16"/>
</dbReference>
<evidence type="ECO:0000313" key="9">
    <source>
        <dbReference type="Proteomes" id="UP000191408"/>
    </source>
</evidence>
<feature type="domain" description="Nephrocystin 3-like N-terminal" evidence="7">
    <location>
        <begin position="296"/>
        <end position="460"/>
    </location>
</feature>
<evidence type="ECO:0000259" key="6">
    <source>
        <dbReference type="Pfam" id="PF24809"/>
    </source>
</evidence>
<evidence type="ECO:0000256" key="4">
    <source>
        <dbReference type="SAM" id="MobiDB-lite"/>
    </source>
</evidence>
<evidence type="ECO:0000256" key="1">
    <source>
        <dbReference type="ARBA" id="ARBA00022737"/>
    </source>
</evidence>
<dbReference type="PRINTS" id="PR01415">
    <property type="entry name" value="ANKYRIN"/>
</dbReference>
<evidence type="ECO:0000259" key="5">
    <source>
        <dbReference type="Pfam" id="PF22939"/>
    </source>
</evidence>
<feature type="repeat" description="ANK" evidence="3">
    <location>
        <begin position="1151"/>
        <end position="1183"/>
    </location>
</feature>
<organism evidence="8 9">
    <name type="scientific">Penicillium polonicum</name>
    <dbReference type="NCBI Taxonomy" id="60169"/>
    <lineage>
        <taxon>Eukaryota</taxon>
        <taxon>Fungi</taxon>
        <taxon>Dikarya</taxon>
        <taxon>Ascomycota</taxon>
        <taxon>Pezizomycotina</taxon>
        <taxon>Eurotiomycetes</taxon>
        <taxon>Eurotiomycetidae</taxon>
        <taxon>Eurotiales</taxon>
        <taxon>Aspergillaceae</taxon>
        <taxon>Penicillium</taxon>
    </lineage>
</organism>
<feature type="compositionally biased region" description="Low complexity" evidence="4">
    <location>
        <begin position="1423"/>
        <end position="1435"/>
    </location>
</feature>
<dbReference type="PANTHER" id="PTHR24171">
    <property type="entry name" value="ANKYRIN REPEAT DOMAIN-CONTAINING PROTEIN 39-RELATED"/>
    <property type="match status" value="1"/>
</dbReference>
<dbReference type="Pfam" id="PF22939">
    <property type="entry name" value="WHD_GPIID"/>
    <property type="match status" value="1"/>
</dbReference>
<dbReference type="PANTHER" id="PTHR24171:SF10">
    <property type="entry name" value="ANKYRIN REPEAT DOMAIN-CONTAINING PROTEIN 29-LIKE"/>
    <property type="match status" value="1"/>
</dbReference>
<feature type="repeat" description="ANK" evidence="3">
    <location>
        <begin position="912"/>
        <end position="944"/>
    </location>
</feature>
<dbReference type="InterPro" id="IPR027417">
    <property type="entry name" value="P-loop_NTPase"/>
</dbReference>
<feature type="domain" description="GPI inositol-deacylase winged helix" evidence="5">
    <location>
        <begin position="576"/>
        <end position="652"/>
    </location>
</feature>
<dbReference type="Proteomes" id="UP000191408">
    <property type="component" value="Unassembled WGS sequence"/>
</dbReference>
<dbReference type="PROSITE" id="PS50088">
    <property type="entry name" value="ANK_REPEAT"/>
    <property type="match status" value="13"/>
</dbReference>
<dbReference type="InterPro" id="IPR002110">
    <property type="entry name" value="Ankyrin_rpt"/>
</dbReference>
<proteinExistence type="predicted"/>
<feature type="repeat" description="ANK" evidence="3">
    <location>
        <begin position="1254"/>
        <end position="1286"/>
    </location>
</feature>
<dbReference type="EMBL" id="MDYM01000002">
    <property type="protein sequence ID" value="OQD69806.1"/>
    <property type="molecule type" value="Genomic_DNA"/>
</dbReference>